<feature type="compositionally biased region" description="Acidic residues" evidence="1">
    <location>
        <begin position="1131"/>
        <end position="1145"/>
    </location>
</feature>
<evidence type="ECO:0000256" key="1">
    <source>
        <dbReference type="SAM" id="MobiDB-lite"/>
    </source>
</evidence>
<dbReference type="EMBL" id="BCMY01000004">
    <property type="protein sequence ID" value="GAQ39446.1"/>
    <property type="molecule type" value="Genomic_DNA"/>
</dbReference>
<feature type="region of interest" description="Disordered" evidence="1">
    <location>
        <begin position="833"/>
        <end position="942"/>
    </location>
</feature>
<reference evidence="4" key="1">
    <citation type="journal article" date="2016" name="Genome Announc.">
        <title>Draft genome sequence of Aspergillus niger strain An76.</title>
        <authorList>
            <person name="Gong W."/>
            <person name="Cheng Z."/>
            <person name="Zhang H."/>
            <person name="Liu L."/>
            <person name="Gao P."/>
            <person name="Wang L."/>
        </authorList>
    </citation>
    <scope>NUCLEOTIDE SEQUENCE [LARGE SCALE GENOMIC DNA]</scope>
    <source>
        <strain evidence="4">An76</strain>
    </source>
</reference>
<feature type="compositionally biased region" description="Low complexity" evidence="1">
    <location>
        <begin position="1234"/>
        <end position="1243"/>
    </location>
</feature>
<feature type="compositionally biased region" description="Polar residues" evidence="1">
    <location>
        <begin position="843"/>
        <end position="861"/>
    </location>
</feature>
<feature type="compositionally biased region" description="Polar residues" evidence="1">
    <location>
        <begin position="331"/>
        <end position="352"/>
    </location>
</feature>
<organism evidence="3 4">
    <name type="scientific">Aspergillus niger</name>
    <dbReference type="NCBI Taxonomy" id="5061"/>
    <lineage>
        <taxon>Eukaryota</taxon>
        <taxon>Fungi</taxon>
        <taxon>Dikarya</taxon>
        <taxon>Ascomycota</taxon>
        <taxon>Pezizomycotina</taxon>
        <taxon>Eurotiomycetes</taxon>
        <taxon>Eurotiomycetidae</taxon>
        <taxon>Eurotiales</taxon>
        <taxon>Aspergillaceae</taxon>
        <taxon>Aspergillus</taxon>
        <taxon>Aspergillus subgen. Circumdati</taxon>
    </lineage>
</organism>
<dbReference type="GO" id="GO:0005634">
    <property type="term" value="C:nucleus"/>
    <property type="evidence" value="ECO:0007669"/>
    <property type="project" value="TreeGrafter"/>
</dbReference>
<dbReference type="Proteomes" id="UP000068243">
    <property type="component" value="Unassembled WGS sequence"/>
</dbReference>
<feature type="compositionally biased region" description="Polar residues" evidence="1">
    <location>
        <begin position="608"/>
        <end position="620"/>
    </location>
</feature>
<feature type="region of interest" description="Disordered" evidence="1">
    <location>
        <begin position="525"/>
        <end position="784"/>
    </location>
</feature>
<comment type="caution">
    <text evidence="3">The sequence shown here is derived from an EMBL/GenBank/DDBJ whole genome shotgun (WGS) entry which is preliminary data.</text>
</comment>
<feature type="compositionally biased region" description="Polar residues" evidence="1">
    <location>
        <begin position="457"/>
        <end position="475"/>
    </location>
</feature>
<feature type="compositionally biased region" description="Polar residues" evidence="1">
    <location>
        <begin position="411"/>
        <end position="420"/>
    </location>
</feature>
<feature type="compositionally biased region" description="Polar residues" evidence="1">
    <location>
        <begin position="673"/>
        <end position="703"/>
    </location>
</feature>
<evidence type="ECO:0000313" key="3">
    <source>
        <dbReference type="EMBL" id="GAQ39446.1"/>
    </source>
</evidence>
<dbReference type="PANTHER" id="PTHR21563:SF3">
    <property type="entry name" value="ZINC FINGER C3H1 DOMAIN-CONTAINING PROTEIN"/>
    <property type="match status" value="1"/>
</dbReference>
<feature type="region of interest" description="Disordered" evidence="1">
    <location>
        <begin position="1028"/>
        <end position="1280"/>
    </location>
</feature>
<feature type="compositionally biased region" description="Basic and acidic residues" evidence="1">
    <location>
        <begin position="1262"/>
        <end position="1277"/>
    </location>
</feature>
<proteinExistence type="predicted"/>
<feature type="compositionally biased region" description="Acidic residues" evidence="1">
    <location>
        <begin position="1203"/>
        <end position="1213"/>
    </location>
</feature>
<dbReference type="InterPro" id="IPR039278">
    <property type="entry name" value="Red1"/>
</dbReference>
<feature type="compositionally biased region" description="Basic and acidic residues" evidence="1">
    <location>
        <begin position="1028"/>
        <end position="1046"/>
    </location>
</feature>
<dbReference type="VEuPathDB" id="FungiDB:ASPNIDRAFT2_1164344"/>
<feature type="compositionally biased region" description="Basic and acidic residues" evidence="1">
    <location>
        <begin position="1177"/>
        <end position="1198"/>
    </location>
</feature>
<dbReference type="OMA" id="PHNIRYS"/>
<feature type="compositionally biased region" description="Basic and acidic residues" evidence="1">
    <location>
        <begin position="638"/>
        <end position="665"/>
    </location>
</feature>
<gene>
    <name evidence="3" type="ORF">ABL_03138</name>
</gene>
<dbReference type="GO" id="GO:0000178">
    <property type="term" value="C:exosome (RNase complex)"/>
    <property type="evidence" value="ECO:0007669"/>
    <property type="project" value="TreeGrafter"/>
</dbReference>
<evidence type="ECO:0000313" key="4">
    <source>
        <dbReference type="Proteomes" id="UP000068243"/>
    </source>
</evidence>
<feature type="region of interest" description="Disordered" evidence="1">
    <location>
        <begin position="174"/>
        <end position="236"/>
    </location>
</feature>
<feature type="region of interest" description="Disordered" evidence="1">
    <location>
        <begin position="292"/>
        <end position="475"/>
    </location>
</feature>
<dbReference type="PANTHER" id="PTHR21563">
    <property type="entry name" value="ZINC FINGER C3H1 DOMAIN-CONTAINING PROTEIN"/>
    <property type="match status" value="1"/>
</dbReference>
<accession>A0A100IEZ0</accession>
<dbReference type="InterPro" id="IPR019607">
    <property type="entry name" value="Putative_zinc-finger_domain"/>
</dbReference>
<name>A0A100IEZ0_ASPNG</name>
<feature type="domain" description="Putative zinc-finger" evidence="2">
    <location>
        <begin position="1347"/>
        <end position="1368"/>
    </location>
</feature>
<dbReference type="VEuPathDB" id="FungiDB:M747DRAFT_302471"/>
<feature type="compositionally biased region" description="Polar residues" evidence="1">
    <location>
        <begin position="526"/>
        <end position="573"/>
    </location>
</feature>
<dbReference type="VEuPathDB" id="FungiDB:ASPNIDRAFT2_128571"/>
<dbReference type="Pfam" id="PF10650">
    <property type="entry name" value="zf-C3H1"/>
    <property type="match status" value="1"/>
</dbReference>
<feature type="compositionally biased region" description="Low complexity" evidence="1">
    <location>
        <begin position="1114"/>
        <end position="1127"/>
    </location>
</feature>
<feature type="compositionally biased region" description="Basic and acidic residues" evidence="1">
    <location>
        <begin position="862"/>
        <end position="891"/>
    </location>
</feature>
<dbReference type="VEuPathDB" id="FungiDB:ATCC64974_46530"/>
<sequence>MKLQHTKQREVQNDSHPLTTCSLWGPFGFRCLFTSAVPQAAGADHALGRIGRAPVTWRPAARNSIFSGLVGRFPVLLVASRSCAPFLQISSSSHHPHVAFASSLSVDICSAGAELPHPHIFTNAPDLICDELAFFAYWTQTLYSPCKRARGRSSPTMSNYPPTPSFVGPNYTPQWPPSDPSSSTAMPSLFPPNLGFGQNPSPVPQHAQDGATRPFDYNTDTYNANTRLPGLGVPSAAGPLVPPPPFTFMPPFPSTQFPHPPFPPLQMPPLRYPSIPVPPVHGYEPVRHATSDYQINNPIPTPPGPQPAAAANSESDPDREEGELTDREESSSTQPRPHNLNPGQGSGHSYDTQMARAMDGNNDFMESDRTVKPNGTGSHDSHNSHLLAMATVGSTPGYSEMDRGGALPETRLSSRSSGSPYNPAPPISTEPPVSDTAPEPEVPTSSIPQYEADPNKGVSSAASTDPQSMSGSGRSLAQLRVQAQGALLSLAPHNIRYAEFVGEGINPVILRQLYEEVGIKIATPVQGVSTPPSSATSLESDRSSTSQSGEPEQGSHSVLKSDADQSSASQPKSTELPPDTTKPMERKEVIARMLAAKAAKGSGAPGQVQVQATKESSASEDSVLPNADKNAAISSQDSIKEKETRVKEKNKAQTELARQRIELLKKQGLMRNGQKSQSNSVPPEKSQPSINSGTESLSTSTPMPIQHPLPERPPDPEPNSSARIPGLFMTEQEPENVQTPVSAAQGATDAVSQTRVNQRKRPRASDFDEPVPIPKKTFNNGGSYAYPEAQRLVIDISDDDEFYGDDEHDNMDVDLPAGKEMQDVEGLLRTYTPTVDILPQRPATASSQGFSASATPQSLRNNDQEHQEHLRRKDLEIKAMHKRIAELEERKKAKLAASRTQSPRPSDVPEPSPPTDKLSPTDVSETPKLPVEAEEENRSPANIDLTQVESIKVKLLRKQEIEVGIPALDAEINKSEAKLAEVNEEEARLVSEITKGREGRQQLLDELNNLNVELNGLTFDDVEAAIRRAQEKEDKENKEAKEHTPELEAADQQRGSEIEHAISDPTHAGLPVNKEAEDEEPSHQSVVSEEVPEPGSGNGSNIVPDDKVMDDVSESSGEVSSSDSTGSAMDESSDSSSDESFDEEELPAHTPAPETNTPLESGGPAEDGQPEPIEAEAGIHHDLPERPRTLDAEPRAELPSEQVADEQIIEDEGQASRESSVSDAYEPPEPEETASPADSSYSPPFSPASPDPVDSLEVSTADETRQADEPLTRKVQEWDNQQPSAYAQVGILDNPRVPEQSEPKFSPYVSPLKNFKAYRYHPNFTENVSGGYRSLTYSHNIDPMRYLCPFESSGGVCNDRSCEFQHFRDMTLSDDKILVQMGSLREGKTPMEKDEYIAGLKQIINDMRRDKVKDFNTVATEIAAYRRRFLQDPSRVLPL</sequence>
<dbReference type="OrthoDB" id="1922977at2759"/>
<evidence type="ECO:0000259" key="2">
    <source>
        <dbReference type="Pfam" id="PF10650"/>
    </source>
</evidence>
<protein>
    <recommendedName>
        <fullName evidence="2">Putative zinc-finger domain-containing protein</fullName>
    </recommendedName>
</protein>
<dbReference type="VEuPathDB" id="FungiDB:An07g04770"/>